<dbReference type="InterPro" id="IPR029526">
    <property type="entry name" value="PGBD"/>
</dbReference>
<sequence>MKCRYPFMQYMPNKPDKFEIKEFVVLRLTVLYKNSGTNITCNNYFSSISLSENSKKINITFVGTIRKIRRELPPSIQRRNQIHSTRPRRYFNGLSSKKNKNVLLLSTMHQDVIISDTQKRKPDRILFYNANKILWALCAGKVLLVELQGGGLHILAENSKKINISFVGTIRKNRRELPTSIQRRNQIHITRVY</sequence>
<name>A0A8K0P7S6_LADFU</name>
<organism evidence="2 3">
    <name type="scientific">Ladona fulva</name>
    <name type="common">Scarce chaser dragonfly</name>
    <name type="synonym">Libellula fulva</name>
    <dbReference type="NCBI Taxonomy" id="123851"/>
    <lineage>
        <taxon>Eukaryota</taxon>
        <taxon>Metazoa</taxon>
        <taxon>Ecdysozoa</taxon>
        <taxon>Arthropoda</taxon>
        <taxon>Hexapoda</taxon>
        <taxon>Insecta</taxon>
        <taxon>Pterygota</taxon>
        <taxon>Palaeoptera</taxon>
        <taxon>Odonata</taxon>
        <taxon>Epiprocta</taxon>
        <taxon>Anisoptera</taxon>
        <taxon>Libelluloidea</taxon>
        <taxon>Libellulidae</taxon>
        <taxon>Ladona</taxon>
    </lineage>
</organism>
<reference evidence="2" key="1">
    <citation type="submission" date="2013-04" db="EMBL/GenBank/DDBJ databases">
        <authorList>
            <person name="Qu J."/>
            <person name="Murali S.C."/>
            <person name="Bandaranaike D."/>
            <person name="Bellair M."/>
            <person name="Blankenburg K."/>
            <person name="Chao H."/>
            <person name="Dinh H."/>
            <person name="Doddapaneni H."/>
            <person name="Downs B."/>
            <person name="Dugan-Rocha S."/>
            <person name="Elkadiri S."/>
            <person name="Gnanaolivu R.D."/>
            <person name="Hernandez B."/>
            <person name="Javaid M."/>
            <person name="Jayaseelan J.C."/>
            <person name="Lee S."/>
            <person name="Li M."/>
            <person name="Ming W."/>
            <person name="Munidasa M."/>
            <person name="Muniz J."/>
            <person name="Nguyen L."/>
            <person name="Ongeri F."/>
            <person name="Osuji N."/>
            <person name="Pu L.-L."/>
            <person name="Puazo M."/>
            <person name="Qu C."/>
            <person name="Quiroz J."/>
            <person name="Raj R."/>
            <person name="Weissenberger G."/>
            <person name="Xin Y."/>
            <person name="Zou X."/>
            <person name="Han Y."/>
            <person name="Richards S."/>
            <person name="Worley K."/>
            <person name="Muzny D."/>
            <person name="Gibbs R."/>
        </authorList>
    </citation>
    <scope>NUCLEOTIDE SEQUENCE</scope>
    <source>
        <strain evidence="2">Sampled in the wild</strain>
    </source>
</reference>
<dbReference type="Pfam" id="PF13843">
    <property type="entry name" value="DDE_Tnp_1_7"/>
    <property type="match status" value="1"/>
</dbReference>
<reference evidence="2" key="2">
    <citation type="submission" date="2017-10" db="EMBL/GenBank/DDBJ databases">
        <title>Ladona fulva Genome sequencing and assembly.</title>
        <authorList>
            <person name="Murali S."/>
            <person name="Richards S."/>
            <person name="Bandaranaike D."/>
            <person name="Bellair M."/>
            <person name="Blankenburg K."/>
            <person name="Chao H."/>
            <person name="Dinh H."/>
            <person name="Doddapaneni H."/>
            <person name="Dugan-Rocha S."/>
            <person name="Elkadiri S."/>
            <person name="Gnanaolivu R."/>
            <person name="Hernandez B."/>
            <person name="Skinner E."/>
            <person name="Javaid M."/>
            <person name="Lee S."/>
            <person name="Li M."/>
            <person name="Ming W."/>
            <person name="Munidasa M."/>
            <person name="Muniz J."/>
            <person name="Nguyen L."/>
            <person name="Hughes D."/>
            <person name="Osuji N."/>
            <person name="Pu L.-L."/>
            <person name="Puazo M."/>
            <person name="Qu C."/>
            <person name="Quiroz J."/>
            <person name="Raj R."/>
            <person name="Weissenberger G."/>
            <person name="Xin Y."/>
            <person name="Zou X."/>
            <person name="Han Y."/>
            <person name="Worley K."/>
            <person name="Muzny D."/>
            <person name="Gibbs R."/>
        </authorList>
    </citation>
    <scope>NUCLEOTIDE SEQUENCE</scope>
    <source>
        <strain evidence="2">Sampled in the wild</strain>
    </source>
</reference>
<feature type="domain" description="PiggyBac transposable element-derived protein" evidence="1">
    <location>
        <begin position="24"/>
        <end position="119"/>
    </location>
</feature>
<protein>
    <recommendedName>
        <fullName evidence="1">PiggyBac transposable element-derived protein domain-containing protein</fullName>
    </recommendedName>
</protein>
<proteinExistence type="predicted"/>
<dbReference type="PANTHER" id="PTHR46599">
    <property type="entry name" value="PIGGYBAC TRANSPOSABLE ELEMENT-DERIVED PROTEIN 4"/>
    <property type="match status" value="1"/>
</dbReference>
<dbReference type="Proteomes" id="UP000792457">
    <property type="component" value="Unassembled WGS sequence"/>
</dbReference>
<gene>
    <name evidence="2" type="ORF">J437_LFUL016373</name>
</gene>
<dbReference type="PANTHER" id="PTHR46599:SF6">
    <property type="entry name" value="DUAL SPECIFICITY PHOSPHATASE 26"/>
    <property type="match status" value="1"/>
</dbReference>
<keyword evidence="3" id="KW-1185">Reference proteome</keyword>
<dbReference type="AlphaFoldDB" id="A0A8K0P7S6"/>
<evidence type="ECO:0000313" key="3">
    <source>
        <dbReference type="Proteomes" id="UP000792457"/>
    </source>
</evidence>
<accession>A0A8K0P7S6</accession>
<comment type="caution">
    <text evidence="2">The sequence shown here is derived from an EMBL/GenBank/DDBJ whole genome shotgun (WGS) entry which is preliminary data.</text>
</comment>
<evidence type="ECO:0000259" key="1">
    <source>
        <dbReference type="Pfam" id="PF13843"/>
    </source>
</evidence>
<evidence type="ECO:0000313" key="2">
    <source>
        <dbReference type="EMBL" id="KAG8236302.1"/>
    </source>
</evidence>
<dbReference type="EMBL" id="KZ309013">
    <property type="protein sequence ID" value="KAG8236302.1"/>
    <property type="molecule type" value="Genomic_DNA"/>
</dbReference>